<proteinExistence type="predicted"/>
<evidence type="ECO:0000313" key="1">
    <source>
        <dbReference type="EMBL" id="SDE09584.1"/>
    </source>
</evidence>
<gene>
    <name evidence="1" type="ORF">SAMN04488071_2079</name>
</gene>
<keyword evidence="2" id="KW-1185">Reference proteome</keyword>
<dbReference type="Proteomes" id="UP000183685">
    <property type="component" value="Unassembled WGS sequence"/>
</dbReference>
<dbReference type="EMBL" id="FNAK01000004">
    <property type="protein sequence ID" value="SDE09584.1"/>
    <property type="molecule type" value="Genomic_DNA"/>
</dbReference>
<dbReference type="STRING" id="637679.GCA_001550055_01778"/>
<organism evidence="1 2">
    <name type="scientific">Kordiimonas lacus</name>
    <dbReference type="NCBI Taxonomy" id="637679"/>
    <lineage>
        <taxon>Bacteria</taxon>
        <taxon>Pseudomonadati</taxon>
        <taxon>Pseudomonadota</taxon>
        <taxon>Alphaproteobacteria</taxon>
        <taxon>Kordiimonadales</taxon>
        <taxon>Kordiimonadaceae</taxon>
        <taxon>Kordiimonas</taxon>
    </lineage>
</organism>
<dbReference type="Pfam" id="PF19265">
    <property type="entry name" value="DUF5908"/>
    <property type="match status" value="1"/>
</dbReference>
<accession>A0A1G7A3V6</accession>
<protein>
    <submittedName>
        <fullName evidence="1">Uncharacterized protein</fullName>
    </submittedName>
</protein>
<name>A0A1G7A3V6_9PROT</name>
<dbReference type="AlphaFoldDB" id="A0A1G7A3V6"/>
<reference evidence="1 2" key="1">
    <citation type="submission" date="2016-10" db="EMBL/GenBank/DDBJ databases">
        <authorList>
            <person name="de Groot N.N."/>
        </authorList>
    </citation>
    <scope>NUCLEOTIDE SEQUENCE [LARGE SCALE GENOMIC DNA]</scope>
    <source>
        <strain evidence="1 2">CGMCC 1.9109</strain>
    </source>
</reference>
<evidence type="ECO:0000313" key="2">
    <source>
        <dbReference type="Proteomes" id="UP000183685"/>
    </source>
</evidence>
<sequence>MPLVVRELVIRATLAQEEKKPEEGAEKPAVKRERLISECTDQVLAMLNEREER</sequence>
<dbReference type="RefSeq" id="WP_160328598.1">
    <property type="nucleotide sequence ID" value="NZ_FNAK01000004.1"/>
</dbReference>
<dbReference type="InterPro" id="IPR045459">
    <property type="entry name" value="DUF5908"/>
</dbReference>